<evidence type="ECO:0000313" key="2">
    <source>
        <dbReference type="EMBL" id="MBB4966663.1"/>
    </source>
</evidence>
<gene>
    <name evidence="2" type="ORF">F4559_004022</name>
</gene>
<dbReference type="PANTHER" id="PTHR45737:SF6">
    <property type="entry name" value="VON WILLEBRAND FACTOR A DOMAIN-CONTAINING PROTEIN 5A"/>
    <property type="match status" value="1"/>
</dbReference>
<dbReference type="InterPro" id="IPR002035">
    <property type="entry name" value="VWF_A"/>
</dbReference>
<dbReference type="SMART" id="SM00327">
    <property type="entry name" value="VWA"/>
    <property type="match status" value="1"/>
</dbReference>
<dbReference type="SUPFAM" id="SSF53300">
    <property type="entry name" value="vWA-like"/>
    <property type="match status" value="1"/>
</dbReference>
<dbReference type="RefSeq" id="WP_184670812.1">
    <property type="nucleotide sequence ID" value="NZ_BAABAI010000022.1"/>
</dbReference>
<name>A0A7W7WXI6_9PSEU</name>
<keyword evidence="3" id="KW-1185">Reference proteome</keyword>
<reference evidence="2 3" key="1">
    <citation type="submission" date="2020-08" db="EMBL/GenBank/DDBJ databases">
        <title>Sequencing the genomes of 1000 actinobacteria strains.</title>
        <authorList>
            <person name="Klenk H.-P."/>
        </authorList>
    </citation>
    <scope>NUCLEOTIDE SEQUENCE [LARGE SCALE GENOMIC DNA]</scope>
    <source>
        <strain evidence="2 3">DSM 45084</strain>
    </source>
</reference>
<dbReference type="EMBL" id="JACHJS010000001">
    <property type="protein sequence ID" value="MBB4966663.1"/>
    <property type="molecule type" value="Genomic_DNA"/>
</dbReference>
<evidence type="ECO:0000259" key="1">
    <source>
        <dbReference type="SMART" id="SM00327"/>
    </source>
</evidence>
<dbReference type="Gene3D" id="2.60.40.3670">
    <property type="match status" value="1"/>
</dbReference>
<organism evidence="2 3">
    <name type="scientific">Saccharothrix violaceirubra</name>
    <dbReference type="NCBI Taxonomy" id="413306"/>
    <lineage>
        <taxon>Bacteria</taxon>
        <taxon>Bacillati</taxon>
        <taxon>Actinomycetota</taxon>
        <taxon>Actinomycetes</taxon>
        <taxon>Pseudonocardiales</taxon>
        <taxon>Pseudonocardiaceae</taxon>
        <taxon>Saccharothrix</taxon>
    </lineage>
</organism>
<dbReference type="CDD" id="cd00198">
    <property type="entry name" value="vWFA"/>
    <property type="match status" value="1"/>
</dbReference>
<comment type="caution">
    <text evidence="2">The sequence shown here is derived from an EMBL/GenBank/DDBJ whole genome shotgun (WGS) entry which is preliminary data.</text>
</comment>
<accession>A0A7W7WXI6</accession>
<dbReference type="Proteomes" id="UP000542674">
    <property type="component" value="Unassembled WGS sequence"/>
</dbReference>
<proteinExistence type="predicted"/>
<feature type="domain" description="VWFA" evidence="1">
    <location>
        <begin position="43"/>
        <end position="224"/>
    </location>
</feature>
<dbReference type="Gene3D" id="1.20.120.1690">
    <property type="match status" value="1"/>
</dbReference>
<evidence type="ECO:0000313" key="3">
    <source>
        <dbReference type="Proteomes" id="UP000542674"/>
    </source>
</evidence>
<dbReference type="Pfam" id="PF13768">
    <property type="entry name" value="VWA_3"/>
    <property type="match status" value="1"/>
</dbReference>
<dbReference type="Gene3D" id="3.40.50.410">
    <property type="entry name" value="von Willebrand factor, type A domain"/>
    <property type="match status" value="1"/>
</dbReference>
<dbReference type="InterPro" id="IPR036465">
    <property type="entry name" value="vWFA_dom_sf"/>
</dbReference>
<sequence length="472" mass="49573">MTRPQISLSVGQNEYLSPHDGEMHAVLTVAAQGPDGPETTVPEAAEVIAIDCSGSMHYPPTKLAGARRAAAAAVDAMRDGVHFAIVAGTDTATKVFPADVGLVPADPTSRTAAKRALRDLTAIGGTAMGTWLRLANRLLAAHPAAVRHVMLLTDGRNEHETSEQLKAVLAECAGRFVCDARGIGVDWAPEELMAIVQALHGTADAVEDVDDLVADFAAMTRAAMGRVLPDVRVRVRTAPFARLRFVKQVLPTRSDLTSFGVVVDARTTVLPTGAWGAETRDFHVCLDIDRGTVPPDEEVQAARVDLVVLDGDVPHPVAGPVPVRVHRTEDLRLSSVLHPAVAHYTGQSEMGLAVMAGYDAYDVGDAARAEQEWGRAIALASGLGNGHVLDRLARLVDVVGDPADGKVRVKTAVSPHDLLALAMSSVMSSQVRDVDTAGEASGPDVVCAHCCHVCPPGARFCVACGRSIGADA</sequence>
<dbReference type="PANTHER" id="PTHR45737">
    <property type="entry name" value="VON WILLEBRAND FACTOR A DOMAIN-CONTAINING PROTEIN 5A"/>
    <property type="match status" value="1"/>
</dbReference>
<protein>
    <submittedName>
        <fullName evidence="2">Ca-activated chloride channel family protein</fullName>
    </submittedName>
</protein>
<dbReference type="AlphaFoldDB" id="A0A7W7WXI6"/>